<feature type="compositionally biased region" description="Acidic residues" evidence="9">
    <location>
        <begin position="266"/>
        <end position="276"/>
    </location>
</feature>
<dbReference type="PANTHER" id="PTHR21669:SF38">
    <property type="entry name" value="WASH COMPLEX SUBUNIT 2A-RELATED"/>
    <property type="match status" value="1"/>
</dbReference>
<feature type="compositionally biased region" description="Low complexity" evidence="9">
    <location>
        <begin position="202"/>
        <end position="214"/>
    </location>
</feature>
<dbReference type="AlphaFoldDB" id="A0A7J8GA07"/>
<proteinExistence type="inferred from homology"/>
<comment type="caution">
    <text evidence="11">The sequence shown here is derived from an EMBL/GenBank/DDBJ whole genome shotgun (WGS) entry which is preliminary data.</text>
</comment>
<dbReference type="PANTHER" id="PTHR21669">
    <property type="entry name" value="CAPZ-INTERACTING PROTEIN AND RELATED PROTEINS"/>
    <property type="match status" value="1"/>
</dbReference>
<keyword evidence="5" id="KW-0597">Phosphoprotein</keyword>
<evidence type="ECO:0000256" key="8">
    <source>
        <dbReference type="ARBA" id="ARBA00038327"/>
    </source>
</evidence>
<dbReference type="GO" id="GO:0071203">
    <property type="term" value="C:WASH complex"/>
    <property type="evidence" value="ECO:0007669"/>
    <property type="project" value="TreeGrafter"/>
</dbReference>
<feature type="compositionally biased region" description="Basic and acidic residues" evidence="9">
    <location>
        <begin position="323"/>
        <end position="333"/>
    </location>
</feature>
<reference evidence="11 12" key="1">
    <citation type="journal article" date="2020" name="Nature">
        <title>Six reference-quality genomes reveal evolution of bat adaptations.</title>
        <authorList>
            <person name="Jebb D."/>
            <person name="Huang Z."/>
            <person name="Pippel M."/>
            <person name="Hughes G.M."/>
            <person name="Lavrichenko K."/>
            <person name="Devanna P."/>
            <person name="Winkler S."/>
            <person name="Jermiin L.S."/>
            <person name="Skirmuntt E.C."/>
            <person name="Katzourakis A."/>
            <person name="Burkitt-Gray L."/>
            <person name="Ray D.A."/>
            <person name="Sullivan K.A.M."/>
            <person name="Roscito J.G."/>
            <person name="Kirilenko B.M."/>
            <person name="Davalos L.M."/>
            <person name="Corthals A.P."/>
            <person name="Power M.L."/>
            <person name="Jones G."/>
            <person name="Ransome R.D."/>
            <person name="Dechmann D.K.N."/>
            <person name="Locatelli A.G."/>
            <person name="Puechmaille S.J."/>
            <person name="Fedrigo O."/>
            <person name="Jarvis E.D."/>
            <person name="Hiller M."/>
            <person name="Vernes S.C."/>
            <person name="Myers E.W."/>
            <person name="Teeling E.C."/>
        </authorList>
    </citation>
    <scope>NUCLEOTIDE SEQUENCE [LARGE SCALE GENOMIC DNA]</scope>
    <source>
        <strain evidence="11">MRouAeg1</strain>
        <tissue evidence="11">Muscle</tissue>
    </source>
</reference>
<keyword evidence="7" id="KW-0472">Membrane</keyword>
<evidence type="ECO:0000256" key="4">
    <source>
        <dbReference type="ARBA" id="ARBA00022475"/>
    </source>
</evidence>
<evidence type="ECO:0000259" key="10">
    <source>
        <dbReference type="Pfam" id="PF15255"/>
    </source>
</evidence>
<protein>
    <recommendedName>
        <fullName evidence="10">FAM21/CAPZIP domain-containing protein</fullName>
    </recommendedName>
</protein>
<sequence>MMNRTIPNEERAPASEPVWERPWSVEEIRRSSQSWSLAADAGLLQFLQEFSQQTISRTHEIKKQVDGLIRETKATDCRLHNVFNDFLMLSNTQFIENRVYDEEVEEPVLKVDAEKAEQEKTREQKEVDLIPKVQEAVNYGLQVLDNAFEQLDIKAGNSDSEEEDANERVELILEPKDLYIDRPLPYLIGSKLFMEQEDVGLGELSSEEGSVGSDRGSIVDSEEENQEEESDEDFANHSYNDQNQHTTQMSDEEEEDDGCDIFADSEKEEEDIEDIEDNNRPKRSRPTSFADELAARIKGDATSWMEEEQTALSPGEGKPQKTFIEKKERRTPSDDEDGNLFAPPKLTNEDFLPFGSRSGLFSGGKGLFDDDDEETDLFTEAPQGREARVPVNEVSSSSKPGKRIPAGAVSVLLGDADVFGKTSAPSLKEPQKPEQSTSGKSSYLPAPTGLFDVDDDDDFFAASLGRPSKTGKVKSTTNIFDEEEGNLFKEKAAALPEATVNQTDENKARAEEKVTMPSSKNLKLLSETKTQKCLFSDDEDTEDLFSQNMSKSKDASLLPSKFPTSVSLFDDEDEEDNLFGATAAKKQTSSLPTQSQEKVKPFEPSEKKVSALFSSDEEDQWNITDSQTNSASDNRSKGELRVSGTTQDQKAKAVKKTSLFEEDDEDDLFSIAKDSQKKTQRASLLFEDDADSGSFLFGSPTSVPPATMKKETVPDVPPLLFSNEEEKEAQFGVKPVDKKVESAKESAEIGRSHVVEELEKEEALTVSTQEAVKHSDLFSSLSPMDRGTKSRTKTVLSLFDEEEDKTDDQNSTQAPKKEVGKSPNLDARPKSTGVFQDEELLFSHKLQKDNDPDVDLFSGTKKTRSLEPSVGSLFGDDEDDDLFSSAKSQPLIPEKKRAVIKDHSVSSFKNQKHSEFTQDIKEKSVWKPETPQSRVKVRGKRRPQTRAARRLAAQESSESESMSVPRRSVAQLAHGAISPDGYQPQPRAAGGKDSSEEMVAAATSTWTGGLVLRVDRSFSGKSLGQSLEDDLFDSGDTFSKGTGSQSMEIRKAMVKAAEGPANLLGGGKEKSSMFPILGETGSDDDLFQSVKPKPAKKNPFPLLEDEDDLFPDQKGKNESKPNSQQDVISKARDIFEDDIFATEAIKPSQKTREKERTLEPNLFDDNIDIFADLTVKPKEKSKKKVEAKSIFDDDMDDIFSSGIQAKTMKPKSRSSQAAPEPRSEQKVANVFDDPLNAFAGQ</sequence>
<feature type="compositionally biased region" description="Basic and acidic residues" evidence="9">
    <location>
        <begin position="597"/>
        <end position="609"/>
    </location>
</feature>
<feature type="compositionally biased region" description="Polar residues" evidence="9">
    <location>
        <begin position="621"/>
        <end position="633"/>
    </location>
</feature>
<dbReference type="GO" id="GO:1901981">
    <property type="term" value="F:phosphatidylinositol phosphate binding"/>
    <property type="evidence" value="ECO:0007669"/>
    <property type="project" value="TreeGrafter"/>
</dbReference>
<dbReference type="Pfam" id="PF15255">
    <property type="entry name" value="CAP-ZIP_m"/>
    <property type="match status" value="1"/>
</dbReference>
<keyword evidence="3" id="KW-0813">Transport</keyword>
<evidence type="ECO:0000256" key="7">
    <source>
        <dbReference type="ARBA" id="ARBA00023136"/>
    </source>
</evidence>
<dbReference type="GO" id="GO:0005886">
    <property type="term" value="C:plasma membrane"/>
    <property type="evidence" value="ECO:0007669"/>
    <property type="project" value="UniProtKB-SubCell"/>
</dbReference>
<feature type="domain" description="FAM21/CAPZIP" evidence="10">
    <location>
        <begin position="932"/>
        <end position="980"/>
    </location>
</feature>
<evidence type="ECO:0000256" key="6">
    <source>
        <dbReference type="ARBA" id="ARBA00022753"/>
    </source>
</evidence>
<dbReference type="GO" id="GO:0042147">
    <property type="term" value="P:retrograde transport, endosome to Golgi"/>
    <property type="evidence" value="ECO:0007669"/>
    <property type="project" value="TreeGrafter"/>
</dbReference>
<feature type="compositionally biased region" description="Basic residues" evidence="9">
    <location>
        <begin position="935"/>
        <end position="949"/>
    </location>
</feature>
<feature type="region of interest" description="Disordered" evidence="9">
    <location>
        <begin position="903"/>
        <end position="1000"/>
    </location>
</feature>
<comment type="subcellular location">
    <subcellularLocation>
        <location evidence="2">Cell membrane</location>
    </subcellularLocation>
    <subcellularLocation>
        <location evidence="1">Early endosome membrane</location>
    </subcellularLocation>
</comment>
<evidence type="ECO:0000313" key="12">
    <source>
        <dbReference type="Proteomes" id="UP000593571"/>
    </source>
</evidence>
<dbReference type="Proteomes" id="UP000593571">
    <property type="component" value="Unassembled WGS sequence"/>
</dbReference>
<name>A0A7J8GA07_ROUAE</name>
<organism evidence="11 12">
    <name type="scientific">Rousettus aegyptiacus</name>
    <name type="common">Egyptian fruit bat</name>
    <name type="synonym">Pteropus aegyptiacus</name>
    <dbReference type="NCBI Taxonomy" id="9407"/>
    <lineage>
        <taxon>Eukaryota</taxon>
        <taxon>Metazoa</taxon>
        <taxon>Chordata</taxon>
        <taxon>Craniata</taxon>
        <taxon>Vertebrata</taxon>
        <taxon>Euteleostomi</taxon>
        <taxon>Mammalia</taxon>
        <taxon>Eutheria</taxon>
        <taxon>Laurasiatheria</taxon>
        <taxon>Chiroptera</taxon>
        <taxon>Yinpterochiroptera</taxon>
        <taxon>Pteropodoidea</taxon>
        <taxon>Pteropodidae</taxon>
        <taxon>Rousettinae</taxon>
        <taxon>Rousettus</taxon>
    </lineage>
</organism>
<comment type="similarity">
    <text evidence="8">Belongs to the FAM21 family.</text>
</comment>
<feature type="region of interest" description="Disordered" evidence="9">
    <location>
        <begin position="202"/>
        <end position="353"/>
    </location>
</feature>
<dbReference type="GO" id="GO:1905394">
    <property type="term" value="F:retromer complex binding"/>
    <property type="evidence" value="ECO:0007669"/>
    <property type="project" value="TreeGrafter"/>
</dbReference>
<accession>A0A7J8GA07</accession>
<feature type="region of interest" description="Disordered" evidence="9">
    <location>
        <begin position="546"/>
        <end position="657"/>
    </location>
</feature>
<feature type="region of interest" description="Disordered" evidence="9">
    <location>
        <begin position="420"/>
        <end position="449"/>
    </location>
</feature>
<feature type="compositionally biased region" description="Basic and acidic residues" evidence="9">
    <location>
        <begin position="504"/>
        <end position="514"/>
    </location>
</feature>
<dbReference type="InterPro" id="IPR029341">
    <property type="entry name" value="FAM21/CAPZIP"/>
</dbReference>
<feature type="region of interest" description="Disordered" evidence="9">
    <location>
        <begin position="1074"/>
        <end position="1127"/>
    </location>
</feature>
<keyword evidence="6" id="KW-0967">Endosome</keyword>
<feature type="compositionally biased region" description="Basic and acidic residues" evidence="9">
    <location>
        <begin position="744"/>
        <end position="763"/>
    </location>
</feature>
<evidence type="ECO:0000313" key="11">
    <source>
        <dbReference type="EMBL" id="KAF6456797.1"/>
    </source>
</evidence>
<feature type="compositionally biased region" description="Basic and acidic residues" evidence="9">
    <location>
        <begin position="912"/>
        <end position="926"/>
    </location>
</feature>
<evidence type="ECO:0000256" key="9">
    <source>
        <dbReference type="SAM" id="MobiDB-lite"/>
    </source>
</evidence>
<gene>
    <name evidence="11" type="ORF">HJG63_011461</name>
</gene>
<evidence type="ECO:0000256" key="3">
    <source>
        <dbReference type="ARBA" id="ARBA00022448"/>
    </source>
</evidence>
<feature type="compositionally biased region" description="Polar residues" evidence="9">
    <location>
        <begin position="237"/>
        <end position="249"/>
    </location>
</feature>
<dbReference type="GO" id="GO:0036010">
    <property type="term" value="P:protein localization to endosome"/>
    <property type="evidence" value="ECO:0007669"/>
    <property type="project" value="TreeGrafter"/>
</dbReference>
<feature type="compositionally biased region" description="Polar residues" evidence="9">
    <location>
        <begin position="1036"/>
        <end position="1045"/>
    </location>
</feature>
<dbReference type="GO" id="GO:0005829">
    <property type="term" value="C:cytosol"/>
    <property type="evidence" value="ECO:0007669"/>
    <property type="project" value="GOC"/>
</dbReference>
<feature type="region of interest" description="Disordered" evidence="9">
    <location>
        <begin position="694"/>
        <end position="714"/>
    </location>
</feature>
<feature type="compositionally biased region" description="Acidic residues" evidence="9">
    <location>
        <begin position="250"/>
        <end position="259"/>
    </location>
</feature>
<evidence type="ECO:0000256" key="2">
    <source>
        <dbReference type="ARBA" id="ARBA00004236"/>
    </source>
</evidence>
<keyword evidence="12" id="KW-1185">Reference proteome</keyword>
<feature type="region of interest" description="Disordered" evidence="9">
    <location>
        <begin position="744"/>
        <end position="890"/>
    </location>
</feature>
<feature type="compositionally biased region" description="Low complexity" evidence="9">
    <location>
        <begin position="950"/>
        <end position="968"/>
    </location>
</feature>
<dbReference type="EMBL" id="JACASE010000006">
    <property type="protein sequence ID" value="KAF6456797.1"/>
    <property type="molecule type" value="Genomic_DNA"/>
</dbReference>
<feature type="compositionally biased region" description="Polar residues" evidence="9">
    <location>
        <begin position="585"/>
        <end position="596"/>
    </location>
</feature>
<feature type="compositionally biased region" description="Acidic residues" evidence="9">
    <location>
        <begin position="220"/>
        <end position="233"/>
    </location>
</feature>
<feature type="region of interest" description="Disordered" evidence="9">
    <location>
        <begin position="1025"/>
        <end position="1045"/>
    </location>
</feature>
<evidence type="ECO:0000256" key="5">
    <source>
        <dbReference type="ARBA" id="ARBA00022553"/>
    </source>
</evidence>
<feature type="region of interest" description="Disordered" evidence="9">
    <location>
        <begin position="1201"/>
        <end position="1233"/>
    </location>
</feature>
<keyword evidence="4" id="KW-1003">Cell membrane</keyword>
<evidence type="ECO:0000256" key="1">
    <source>
        <dbReference type="ARBA" id="ARBA00004146"/>
    </source>
</evidence>
<dbReference type="GO" id="GO:0031901">
    <property type="term" value="C:early endosome membrane"/>
    <property type="evidence" value="ECO:0007669"/>
    <property type="project" value="UniProtKB-SubCell"/>
</dbReference>
<feature type="region of interest" description="Disordered" evidence="9">
    <location>
        <begin position="496"/>
        <end position="521"/>
    </location>
</feature>
<feature type="region of interest" description="Disordered" evidence="9">
    <location>
        <begin position="379"/>
        <end position="404"/>
    </location>
</feature>